<keyword evidence="3" id="KW-1185">Reference proteome</keyword>
<dbReference type="RefSeq" id="WP_091390711.1">
    <property type="nucleotide sequence ID" value="NZ_FNQO01000004.1"/>
</dbReference>
<dbReference type="Pfam" id="PF03167">
    <property type="entry name" value="UDG"/>
    <property type="match status" value="1"/>
</dbReference>
<organism evidence="2 3">
    <name type="scientific">Microbulbifer marinus</name>
    <dbReference type="NCBI Taxonomy" id="658218"/>
    <lineage>
        <taxon>Bacteria</taxon>
        <taxon>Pseudomonadati</taxon>
        <taxon>Pseudomonadota</taxon>
        <taxon>Gammaproteobacteria</taxon>
        <taxon>Cellvibrionales</taxon>
        <taxon>Microbulbiferaceae</taxon>
        <taxon>Microbulbifer</taxon>
    </lineage>
</organism>
<dbReference type="Proteomes" id="UP000198658">
    <property type="component" value="Unassembled WGS sequence"/>
</dbReference>
<dbReference type="STRING" id="658218.SAMN05216562_3084"/>
<evidence type="ECO:0000313" key="2">
    <source>
        <dbReference type="EMBL" id="SEA42780.1"/>
    </source>
</evidence>
<dbReference type="Gene3D" id="3.40.470.10">
    <property type="entry name" value="Uracil-DNA glycosylase-like domain"/>
    <property type="match status" value="1"/>
</dbReference>
<protein>
    <submittedName>
        <fullName evidence="2">G/U mismatch-specific uracil-DNA glycosylase</fullName>
    </submittedName>
</protein>
<dbReference type="InterPro" id="IPR036895">
    <property type="entry name" value="Uracil-DNA_glycosylase-like_sf"/>
</dbReference>
<dbReference type="SUPFAM" id="SSF52141">
    <property type="entry name" value="Uracil-DNA glycosylase-like"/>
    <property type="match status" value="1"/>
</dbReference>
<dbReference type="InterPro" id="IPR026353">
    <property type="entry name" value="Hypoxan-DNA_Glyclase"/>
</dbReference>
<evidence type="ECO:0000259" key="1">
    <source>
        <dbReference type="SMART" id="SM00986"/>
    </source>
</evidence>
<dbReference type="EMBL" id="FNQO01000004">
    <property type="protein sequence ID" value="SEA42780.1"/>
    <property type="molecule type" value="Genomic_DNA"/>
</dbReference>
<dbReference type="NCBIfam" id="TIGR04274">
    <property type="entry name" value="hypoxanDNAglyco"/>
    <property type="match status" value="1"/>
</dbReference>
<dbReference type="OrthoDB" id="9799921at2"/>
<name>A0A1H4B3N8_9GAMM</name>
<sequence>MTCVHSFAPIAAADATHLILGSMPGVASLRAQQYYAHPRNAFWKIIETLLQLDTGLDYGQRCRALIEHRIALWDVLKTCTRSGSLDSAIEEASIVPNDFTTFLRQHPLITRLYFNGAKAEQMYRRYVLPDLPSPLCNIPTERLPSTSPAHASLTFAAKLARWRAIIE</sequence>
<proteinExistence type="predicted"/>
<dbReference type="CDD" id="cd10032">
    <property type="entry name" value="UDG-F6_HDG"/>
    <property type="match status" value="1"/>
</dbReference>
<dbReference type="SMART" id="SM00987">
    <property type="entry name" value="UreE_C"/>
    <property type="match status" value="1"/>
</dbReference>
<accession>A0A1H4B3N8</accession>
<dbReference type="AlphaFoldDB" id="A0A1H4B3N8"/>
<evidence type="ECO:0000313" key="3">
    <source>
        <dbReference type="Proteomes" id="UP000198658"/>
    </source>
</evidence>
<dbReference type="InterPro" id="IPR005122">
    <property type="entry name" value="Uracil-DNA_glycosylase-like"/>
</dbReference>
<dbReference type="SMART" id="SM00986">
    <property type="entry name" value="UDG"/>
    <property type="match status" value="1"/>
</dbReference>
<feature type="domain" description="Uracil-DNA glycosylase-like" evidence="1">
    <location>
        <begin position="8"/>
        <end position="166"/>
    </location>
</feature>
<reference evidence="3" key="1">
    <citation type="submission" date="2016-10" db="EMBL/GenBank/DDBJ databases">
        <authorList>
            <person name="Varghese N."/>
            <person name="Submissions S."/>
        </authorList>
    </citation>
    <scope>NUCLEOTIDE SEQUENCE [LARGE SCALE GENOMIC DNA]</scope>
    <source>
        <strain evidence="3">CGMCC 1.10657</strain>
    </source>
</reference>
<gene>
    <name evidence="2" type="ORF">SAMN05216562_3084</name>
</gene>